<protein>
    <recommendedName>
        <fullName evidence="6">Integrin alpha third immunoglobulin-like domain-containing protein</fullName>
    </recommendedName>
</protein>
<gene>
    <name evidence="7" type="ORF">MN116_003106</name>
</gene>
<proteinExistence type="predicted"/>
<evidence type="ECO:0000313" key="8">
    <source>
        <dbReference type="Proteomes" id="UP001292079"/>
    </source>
</evidence>
<dbReference type="PANTHER" id="PTHR23220:SF122">
    <property type="entry name" value="INTEGRIN ALPHA-PS1"/>
    <property type="match status" value="1"/>
</dbReference>
<dbReference type="InterPro" id="IPR032695">
    <property type="entry name" value="Integrin_dom_sf"/>
</dbReference>
<keyword evidence="5" id="KW-1133">Transmembrane helix</keyword>
<dbReference type="Gene3D" id="2.60.40.1530">
    <property type="entry name" value="ntegrin, alpha v. Chain A, domain 4"/>
    <property type="match status" value="1"/>
</dbReference>
<dbReference type="GO" id="GO:0007229">
    <property type="term" value="P:integrin-mediated signaling pathway"/>
    <property type="evidence" value="ECO:0007669"/>
    <property type="project" value="UniProtKB-KW"/>
</dbReference>
<dbReference type="GO" id="GO:0008305">
    <property type="term" value="C:integrin complex"/>
    <property type="evidence" value="ECO:0007669"/>
    <property type="project" value="TreeGrafter"/>
</dbReference>
<evidence type="ECO:0000256" key="1">
    <source>
        <dbReference type="ARBA" id="ARBA00004479"/>
    </source>
</evidence>
<keyword evidence="3 5" id="KW-0472">Membrane</keyword>
<keyword evidence="8" id="KW-1185">Reference proteome</keyword>
<sequence length="544" mass="63555">MSYENILRDNQKILIAFMVYKVSLSIKLYSLKKVKDRQVSHVILFQVKQSSDTLSRKIFSYDIGPRIEHTFLIENRGWITLTNLSLILQLPYEIFDGYRLLYLSDQIREASHTNQTTVLKNILPSIIGSDGRQYGNCEIPKEFINPLELTLMDFKFIDDITRKSTYNSLVRIAKRFKRGIEELSESSLASLNKHKPIRDSEIGLTYNTLQRDYENRIILNCPHFRQSVNSTKDIRTIENKYLIKCINIQCQIKHFERGDTVRLKWIGWLWAETFFKLHKSDIQFVSRLHIDHWGDLPLIIKSYHDIQENLFRNKSHTMNEKFIDIKYPSNNYFELKQSIIFHSVQLKVTHKVPLWPIIAGIIVGLSILMILSALLYCGGFFTRRRKYSAIKAKKCLFSLENKHLDEKSHNNSNINSLFNWTTSQNSLIKTVENCSLLQSSDSQLPTSIKKHQFDFDYSEKTSPSNLNENLIVEQHSTDKNDEHVPNNKYQQSLLKILVKPNENDDCISPLLKPSNLSLYEQHKSQQLEVIEEDKESSTTIVDNN</sequence>
<keyword evidence="4" id="KW-0325">Glycoprotein</keyword>
<name>A0AAE1ZIA3_SCHME</name>
<reference evidence="7" key="1">
    <citation type="submission" date="2022-04" db="EMBL/GenBank/DDBJ databases">
        <authorList>
            <person name="Xu L."/>
            <person name="Lv Z."/>
        </authorList>
    </citation>
    <scope>NUCLEOTIDE SEQUENCE</scope>
    <source>
        <strain evidence="7">LV_2022a</strain>
    </source>
</reference>
<evidence type="ECO:0000256" key="2">
    <source>
        <dbReference type="ARBA" id="ARBA00023037"/>
    </source>
</evidence>
<evidence type="ECO:0000256" key="3">
    <source>
        <dbReference type="ARBA" id="ARBA00023136"/>
    </source>
</evidence>
<dbReference type="GO" id="GO:0098609">
    <property type="term" value="P:cell-cell adhesion"/>
    <property type="evidence" value="ECO:0007669"/>
    <property type="project" value="TreeGrafter"/>
</dbReference>
<dbReference type="SUPFAM" id="SSF69179">
    <property type="entry name" value="Integrin domains"/>
    <property type="match status" value="1"/>
</dbReference>
<accession>A0AAE1ZIA3</accession>
<dbReference type="GO" id="GO:0005178">
    <property type="term" value="F:integrin binding"/>
    <property type="evidence" value="ECO:0007669"/>
    <property type="project" value="TreeGrafter"/>
</dbReference>
<dbReference type="PANTHER" id="PTHR23220">
    <property type="entry name" value="INTEGRIN ALPHA"/>
    <property type="match status" value="1"/>
</dbReference>
<dbReference type="AlphaFoldDB" id="A0AAE1ZIA3"/>
<reference evidence="7" key="2">
    <citation type="journal article" date="2023" name="Infect Dis Poverty">
        <title>Chromosome-scale genome of the human blood fluke Schistosoma mekongi and its implications for public health.</title>
        <authorList>
            <person name="Zhou M."/>
            <person name="Xu L."/>
            <person name="Xu D."/>
            <person name="Chen W."/>
            <person name="Khan J."/>
            <person name="Hu Y."/>
            <person name="Huang H."/>
            <person name="Wei H."/>
            <person name="Zhang Y."/>
            <person name="Chusongsang P."/>
            <person name="Tanasarnprasert K."/>
            <person name="Hu X."/>
            <person name="Limpanont Y."/>
            <person name="Lv Z."/>
        </authorList>
    </citation>
    <scope>NUCLEOTIDE SEQUENCE</scope>
    <source>
        <strain evidence="7">LV_2022a</strain>
    </source>
</reference>
<evidence type="ECO:0000259" key="6">
    <source>
        <dbReference type="Pfam" id="PF20806"/>
    </source>
</evidence>
<keyword evidence="5" id="KW-0812">Transmembrane</keyword>
<feature type="domain" description="Integrin alpha third immunoglobulin-like" evidence="6">
    <location>
        <begin position="61"/>
        <end position="279"/>
    </location>
</feature>
<dbReference type="Gene3D" id="1.20.5.930">
    <property type="entry name" value="Bicelle-embedded integrin alpha(iib) transmembrane segment"/>
    <property type="match status" value="1"/>
</dbReference>
<feature type="transmembrane region" description="Helical" evidence="5">
    <location>
        <begin position="354"/>
        <end position="381"/>
    </location>
</feature>
<evidence type="ECO:0000313" key="7">
    <source>
        <dbReference type="EMBL" id="KAK4473767.1"/>
    </source>
</evidence>
<dbReference type="GO" id="GO:0007160">
    <property type="term" value="P:cell-matrix adhesion"/>
    <property type="evidence" value="ECO:0007669"/>
    <property type="project" value="TreeGrafter"/>
</dbReference>
<organism evidence="7 8">
    <name type="scientific">Schistosoma mekongi</name>
    <name type="common">Parasitic worm</name>
    <dbReference type="NCBI Taxonomy" id="38744"/>
    <lineage>
        <taxon>Eukaryota</taxon>
        <taxon>Metazoa</taxon>
        <taxon>Spiralia</taxon>
        <taxon>Lophotrochozoa</taxon>
        <taxon>Platyhelminthes</taxon>
        <taxon>Trematoda</taxon>
        <taxon>Digenea</taxon>
        <taxon>Strigeidida</taxon>
        <taxon>Schistosomatoidea</taxon>
        <taxon>Schistosomatidae</taxon>
        <taxon>Schistosoma</taxon>
    </lineage>
</organism>
<evidence type="ECO:0000256" key="4">
    <source>
        <dbReference type="ARBA" id="ARBA00023180"/>
    </source>
</evidence>
<dbReference type="Proteomes" id="UP001292079">
    <property type="component" value="Unassembled WGS sequence"/>
</dbReference>
<evidence type="ECO:0000256" key="5">
    <source>
        <dbReference type="SAM" id="Phobius"/>
    </source>
</evidence>
<keyword evidence="2" id="KW-0401">Integrin</keyword>
<dbReference type="GO" id="GO:0009897">
    <property type="term" value="C:external side of plasma membrane"/>
    <property type="evidence" value="ECO:0007669"/>
    <property type="project" value="TreeGrafter"/>
</dbReference>
<dbReference type="GO" id="GO:0033627">
    <property type="term" value="P:cell adhesion mediated by integrin"/>
    <property type="evidence" value="ECO:0007669"/>
    <property type="project" value="TreeGrafter"/>
</dbReference>
<dbReference type="Pfam" id="PF20806">
    <property type="entry name" value="Integrin_A_Ig_3"/>
    <property type="match status" value="1"/>
</dbReference>
<dbReference type="InterPro" id="IPR048286">
    <property type="entry name" value="Integrin_alpha_Ig-like_3"/>
</dbReference>
<comment type="caution">
    <text evidence="7">The sequence shown here is derived from an EMBL/GenBank/DDBJ whole genome shotgun (WGS) entry which is preliminary data.</text>
</comment>
<dbReference type="EMBL" id="JALJAT010000002">
    <property type="protein sequence ID" value="KAK4473767.1"/>
    <property type="molecule type" value="Genomic_DNA"/>
</dbReference>
<comment type="subcellular location">
    <subcellularLocation>
        <location evidence="1">Membrane</location>
        <topology evidence="1">Single-pass type I membrane protein</topology>
    </subcellularLocation>
</comment>